<dbReference type="Gene3D" id="3.40.50.10140">
    <property type="entry name" value="Toll/interleukin-1 receptor homology (TIR) domain"/>
    <property type="match status" value="1"/>
</dbReference>
<dbReference type="InterPro" id="IPR002182">
    <property type="entry name" value="NB-ARC"/>
</dbReference>
<dbReference type="Pfam" id="PF13424">
    <property type="entry name" value="TPR_12"/>
    <property type="match status" value="1"/>
</dbReference>
<proteinExistence type="predicted"/>
<dbReference type="Gene3D" id="3.40.50.300">
    <property type="entry name" value="P-loop containing nucleotide triphosphate hydrolases"/>
    <property type="match status" value="1"/>
</dbReference>
<dbReference type="Pfam" id="PF00931">
    <property type="entry name" value="NB-ARC"/>
    <property type="match status" value="1"/>
</dbReference>
<sequence length="701" mass="76453">MAAFGDASAAGETDGRVWDVALSFAGAQRPYVEQVAAVLKASGVRCFYDADEQLTLWGKFLPEELSDLYAYRAAAVVVFVSAEYAAGDWTRLERRAALDRAVRDRAERVLPARFDDTALPGLLAGLVTVDLREVEPRTFAHLLIEKLATLGVLGTGPPPGAATTRPAPVIANLPPRNPVFTGRGELLGAIERSFAEQPVAVATVRGMGGIGKTQTALEFAYQGRQGGRYTLTWWVRAESDLTLLEDLAGLAPALGTTSDQDLEFTVTEVCRRLETLSNWLLVFDDVREARVVRPWLPAGAGHVLITSRDRSWQRTATTLDIDLFTREESTSYLLRIAGTPSDSGTRAAADSLAAELGDLPLALAQAAAYVETHGLSIGGYLALYREQAGAGRLLAERIEDYPHRVATTWLIHYTALAADQPAALELLSLCAWLETDNVDLDLLLGRPEVLEGALAGELARRAATASGREELIGALVRTGLVTRLDDVRLRIHQLVAQVTRERLVEHDPEIAAAWANHALDLVYELLPDEPWKHQNWPGALELAAHATTIMGHLERAGWTPTINAGPVLGMLGQYLEARADYETAHRYLERALTIVEAMYGPQHPWVAATLGNLGNVQLQLGWLDAARASHERALRIKETTYGVEHPRVAVTLGNLGLVQQQLGELEAARATHDRAHVIFAKAWGLDHPDAVWVRGLRAELR</sequence>
<dbReference type="Gene3D" id="1.25.40.10">
    <property type="entry name" value="Tetratricopeptide repeat domain"/>
    <property type="match status" value="1"/>
</dbReference>
<dbReference type="SMART" id="SM00028">
    <property type="entry name" value="TPR"/>
    <property type="match status" value="3"/>
</dbReference>
<dbReference type="SUPFAM" id="SSF48452">
    <property type="entry name" value="TPR-like"/>
    <property type="match status" value="1"/>
</dbReference>
<gene>
    <name evidence="3" type="ORF">GCM10020369_38060</name>
</gene>
<dbReference type="InterPro" id="IPR019734">
    <property type="entry name" value="TPR_rpt"/>
</dbReference>
<protein>
    <recommendedName>
        <fullName evidence="5">TIR domain-containing protein</fullName>
    </recommendedName>
</protein>
<dbReference type="PANTHER" id="PTHR35205">
    <property type="entry name" value="NB-ARC AND TPR DOMAIN PROTEIN"/>
    <property type="match status" value="1"/>
</dbReference>
<evidence type="ECO:0008006" key="5">
    <source>
        <dbReference type="Google" id="ProtNLM"/>
    </source>
</evidence>
<dbReference type="InterPro" id="IPR027417">
    <property type="entry name" value="P-loop_NTPase"/>
</dbReference>
<evidence type="ECO:0000259" key="1">
    <source>
        <dbReference type="Pfam" id="PF00931"/>
    </source>
</evidence>
<name>A0ABP6T0T7_9ACTN</name>
<dbReference type="SUPFAM" id="SSF52540">
    <property type="entry name" value="P-loop containing nucleoside triphosphate hydrolases"/>
    <property type="match status" value="1"/>
</dbReference>
<dbReference type="Proteomes" id="UP001501676">
    <property type="component" value="Unassembled WGS sequence"/>
</dbReference>
<keyword evidence="4" id="KW-1185">Reference proteome</keyword>
<organism evidence="3 4">
    <name type="scientific">Cryptosporangium minutisporangium</name>
    <dbReference type="NCBI Taxonomy" id="113569"/>
    <lineage>
        <taxon>Bacteria</taxon>
        <taxon>Bacillati</taxon>
        <taxon>Actinomycetota</taxon>
        <taxon>Actinomycetes</taxon>
        <taxon>Cryptosporangiales</taxon>
        <taxon>Cryptosporangiaceae</taxon>
        <taxon>Cryptosporangium</taxon>
    </lineage>
</organism>
<dbReference type="Pfam" id="PF13676">
    <property type="entry name" value="TIR_2"/>
    <property type="match status" value="1"/>
</dbReference>
<dbReference type="InterPro" id="IPR011990">
    <property type="entry name" value="TPR-like_helical_dom_sf"/>
</dbReference>
<reference evidence="4" key="1">
    <citation type="journal article" date="2019" name="Int. J. Syst. Evol. Microbiol.">
        <title>The Global Catalogue of Microorganisms (GCM) 10K type strain sequencing project: providing services to taxonomists for standard genome sequencing and annotation.</title>
        <authorList>
            <consortium name="The Broad Institute Genomics Platform"/>
            <consortium name="The Broad Institute Genome Sequencing Center for Infectious Disease"/>
            <person name="Wu L."/>
            <person name="Ma J."/>
        </authorList>
    </citation>
    <scope>NUCLEOTIDE SEQUENCE [LARGE SCALE GENOMIC DNA]</scope>
    <source>
        <strain evidence="4">JCM 9458</strain>
    </source>
</reference>
<feature type="domain" description="TIR" evidence="2">
    <location>
        <begin position="20"/>
        <end position="143"/>
    </location>
</feature>
<dbReference type="EMBL" id="BAAAYN010000024">
    <property type="protein sequence ID" value="GAA3389133.1"/>
    <property type="molecule type" value="Genomic_DNA"/>
</dbReference>
<accession>A0ABP6T0T7</accession>
<dbReference type="InterPro" id="IPR035897">
    <property type="entry name" value="Toll_tir_struct_dom_sf"/>
</dbReference>
<dbReference type="RefSeq" id="WP_345729488.1">
    <property type="nucleotide sequence ID" value="NZ_BAAAYN010000024.1"/>
</dbReference>
<evidence type="ECO:0000259" key="2">
    <source>
        <dbReference type="Pfam" id="PF13676"/>
    </source>
</evidence>
<dbReference type="SUPFAM" id="SSF52200">
    <property type="entry name" value="Toll/Interleukin receptor TIR domain"/>
    <property type="match status" value="1"/>
</dbReference>
<feature type="domain" description="NB-ARC" evidence="1">
    <location>
        <begin position="196"/>
        <end position="330"/>
    </location>
</feature>
<dbReference type="PANTHER" id="PTHR35205:SF1">
    <property type="entry name" value="ZU5 DOMAIN-CONTAINING PROTEIN"/>
    <property type="match status" value="1"/>
</dbReference>
<evidence type="ECO:0000313" key="3">
    <source>
        <dbReference type="EMBL" id="GAA3389133.1"/>
    </source>
</evidence>
<evidence type="ECO:0000313" key="4">
    <source>
        <dbReference type="Proteomes" id="UP001501676"/>
    </source>
</evidence>
<dbReference type="InterPro" id="IPR000157">
    <property type="entry name" value="TIR_dom"/>
</dbReference>
<comment type="caution">
    <text evidence="3">The sequence shown here is derived from an EMBL/GenBank/DDBJ whole genome shotgun (WGS) entry which is preliminary data.</text>
</comment>